<keyword evidence="1" id="KW-0326">Glycosidase</keyword>
<dbReference type="EMBL" id="CP063304">
    <property type="protein sequence ID" value="QOV19164.1"/>
    <property type="molecule type" value="Genomic_DNA"/>
</dbReference>
<evidence type="ECO:0000313" key="3">
    <source>
        <dbReference type="EMBL" id="QOV19164.1"/>
    </source>
</evidence>
<dbReference type="GO" id="GO:0016798">
    <property type="term" value="F:hydrolase activity, acting on glycosyl bonds"/>
    <property type="evidence" value="ECO:0007669"/>
    <property type="project" value="UniProtKB-KW"/>
</dbReference>
<keyword evidence="4" id="KW-1185">Reference proteome</keyword>
<dbReference type="Pfam" id="PF00754">
    <property type="entry name" value="F5_F8_type_C"/>
    <property type="match status" value="1"/>
</dbReference>
<proteinExistence type="predicted"/>
<dbReference type="Gene3D" id="2.60.120.260">
    <property type="entry name" value="Galactose-binding domain-like"/>
    <property type="match status" value="1"/>
</dbReference>
<dbReference type="InterPro" id="IPR000421">
    <property type="entry name" value="FA58C"/>
</dbReference>
<sequence>MYCIKIMDKDGCTLALGRGEEEINLVYTDAYHKGDQILIETSGKPVFLWIQLDDALGQSLNYLKGNYVYHIPFEEMRNNLSPKAFSGKKHLIRLKKAKEYELETYKNLAFNVNDSHENQSCYPHASANVETRGESVFAAKNAIDGVTANSSHGTWPYSSWGINRDPNAALTLDFGREVEIDCITLYLRADFPHDNWWKAAKLTFSDDSAMNIDLQKTASGQEFHFEKKRVSWLKLSELIPSDEPSPFPALTQIEVYGKDS</sequence>
<gene>
    <name evidence="3" type="ORF">INP51_14630</name>
</gene>
<feature type="domain" description="F5/8 type C" evidence="2">
    <location>
        <begin position="132"/>
        <end position="215"/>
    </location>
</feature>
<evidence type="ECO:0000259" key="2">
    <source>
        <dbReference type="Pfam" id="PF00754"/>
    </source>
</evidence>
<organism evidence="3 4">
    <name type="scientific">Blautia liquoris</name>
    <dbReference type="NCBI Taxonomy" id="2779518"/>
    <lineage>
        <taxon>Bacteria</taxon>
        <taxon>Bacillati</taxon>
        <taxon>Bacillota</taxon>
        <taxon>Clostridia</taxon>
        <taxon>Lachnospirales</taxon>
        <taxon>Lachnospiraceae</taxon>
        <taxon>Blautia</taxon>
    </lineage>
</organism>
<keyword evidence="1" id="KW-0378">Hydrolase</keyword>
<dbReference type="RefSeq" id="WP_193735511.1">
    <property type="nucleotide sequence ID" value="NZ_CP063304.1"/>
</dbReference>
<dbReference type="KEGG" id="bliq:INP51_14630"/>
<evidence type="ECO:0000256" key="1">
    <source>
        <dbReference type="ARBA" id="ARBA00023295"/>
    </source>
</evidence>
<dbReference type="AlphaFoldDB" id="A0A7M2RGM4"/>
<accession>A0A7M2RGM4</accession>
<protein>
    <submittedName>
        <fullName evidence="3">Discoidin domain-containing protein</fullName>
    </submittedName>
</protein>
<dbReference type="SUPFAM" id="SSF49785">
    <property type="entry name" value="Galactose-binding domain-like"/>
    <property type="match status" value="1"/>
</dbReference>
<reference evidence="3 4" key="1">
    <citation type="submission" date="2020-10" db="EMBL/GenBank/DDBJ databases">
        <title>Blautia liquoris sp.nov., isolated from the mud in a fermentation cellar used for the production of Chinese strong-flavoured liquor.</title>
        <authorList>
            <person name="Lu L."/>
        </authorList>
    </citation>
    <scope>NUCLEOTIDE SEQUENCE [LARGE SCALE GENOMIC DNA]</scope>
    <source>
        <strain evidence="3 4">LZLJ-3</strain>
    </source>
</reference>
<name>A0A7M2RGM4_9FIRM</name>
<dbReference type="InterPro" id="IPR008979">
    <property type="entry name" value="Galactose-bd-like_sf"/>
</dbReference>
<evidence type="ECO:0000313" key="4">
    <source>
        <dbReference type="Proteomes" id="UP000593601"/>
    </source>
</evidence>
<dbReference type="Proteomes" id="UP000593601">
    <property type="component" value="Chromosome"/>
</dbReference>